<dbReference type="AlphaFoldDB" id="A0A2W4F585"/>
<dbReference type="EMBL" id="PCDP01000003">
    <property type="protein sequence ID" value="PZM16220.1"/>
    <property type="molecule type" value="Genomic_DNA"/>
</dbReference>
<evidence type="ECO:0000313" key="1">
    <source>
        <dbReference type="EMBL" id="PZM16220.1"/>
    </source>
</evidence>
<comment type="caution">
    <text evidence="1">The sequence shown here is derived from an EMBL/GenBank/DDBJ whole genome shotgun (WGS) entry which is preliminary data.</text>
</comment>
<sequence length="95" mass="10856">MNLKLFRSLRVRLLIGSFGEGASNRDRVKETLMEERPRAKYSKEEKRLQAENATLVAAAEAATAKKARDAKTARLRELRLAKEREDKGNGKREKK</sequence>
<reference evidence="1 2" key="1">
    <citation type="journal article" date="2018" name="Sci. Rep.">
        <title>Rhizobium tumorigenes sp. nov., a novel plant tumorigenic bacterium isolated from cane gall tumors on thornless blackberry.</title>
        <authorList>
            <person name="Kuzmanovi N."/>
            <person name="Smalla K."/>
            <person name="Gronow S."/>
            <person name="PuBawska J."/>
        </authorList>
    </citation>
    <scope>NUCLEOTIDE SEQUENCE [LARGE SCALE GENOMIC DNA]</scope>
    <source>
        <strain evidence="1 2">CCBAU 85046</strain>
    </source>
</reference>
<keyword evidence="2" id="KW-1185">Reference proteome</keyword>
<dbReference type="Proteomes" id="UP000248925">
    <property type="component" value="Unassembled WGS sequence"/>
</dbReference>
<evidence type="ECO:0000313" key="2">
    <source>
        <dbReference type="Proteomes" id="UP000248925"/>
    </source>
</evidence>
<proteinExistence type="predicted"/>
<protein>
    <submittedName>
        <fullName evidence="1">Uncharacterized protein</fullName>
    </submittedName>
</protein>
<dbReference type="RefSeq" id="WP_111158823.1">
    <property type="nucleotide sequence ID" value="NZ_PCDP01000003.1"/>
</dbReference>
<name>A0A2W4F585_9HYPH</name>
<organism evidence="1 2">
    <name type="scientific">Rhizobium tubonense</name>
    <dbReference type="NCBI Taxonomy" id="484088"/>
    <lineage>
        <taxon>Bacteria</taxon>
        <taxon>Pseudomonadati</taxon>
        <taxon>Pseudomonadota</taxon>
        <taxon>Alphaproteobacteria</taxon>
        <taxon>Hyphomicrobiales</taxon>
        <taxon>Rhizobiaceae</taxon>
        <taxon>Rhizobium/Agrobacterium group</taxon>
        <taxon>Rhizobium</taxon>
    </lineage>
</organism>
<accession>A0A2W4F585</accession>
<gene>
    <name evidence="1" type="ORF">CPY51_04345</name>
</gene>